<name>A0A6A6P9T8_9PEZI</name>
<feature type="compositionally biased region" description="Low complexity" evidence="1">
    <location>
        <begin position="895"/>
        <end position="905"/>
    </location>
</feature>
<dbReference type="AlphaFoldDB" id="A0A6A6P9T8"/>
<dbReference type="EMBL" id="MU001672">
    <property type="protein sequence ID" value="KAF2460751.1"/>
    <property type="molecule type" value="Genomic_DNA"/>
</dbReference>
<feature type="region of interest" description="Disordered" evidence="1">
    <location>
        <begin position="475"/>
        <end position="520"/>
    </location>
</feature>
<feature type="region of interest" description="Disordered" evidence="1">
    <location>
        <begin position="981"/>
        <end position="1015"/>
    </location>
</feature>
<feature type="compositionally biased region" description="Acidic residues" evidence="1">
    <location>
        <begin position="215"/>
        <end position="224"/>
    </location>
</feature>
<accession>A0A6A6P9T8</accession>
<organism evidence="2 3">
    <name type="scientific">Lineolata rhizophorae</name>
    <dbReference type="NCBI Taxonomy" id="578093"/>
    <lineage>
        <taxon>Eukaryota</taxon>
        <taxon>Fungi</taxon>
        <taxon>Dikarya</taxon>
        <taxon>Ascomycota</taxon>
        <taxon>Pezizomycotina</taxon>
        <taxon>Dothideomycetes</taxon>
        <taxon>Dothideomycetes incertae sedis</taxon>
        <taxon>Lineolatales</taxon>
        <taxon>Lineolataceae</taxon>
        <taxon>Lineolata</taxon>
    </lineage>
</organism>
<evidence type="ECO:0000256" key="1">
    <source>
        <dbReference type="SAM" id="MobiDB-lite"/>
    </source>
</evidence>
<feature type="region of interest" description="Disordered" evidence="1">
    <location>
        <begin position="1"/>
        <end position="252"/>
    </location>
</feature>
<dbReference type="Proteomes" id="UP000799766">
    <property type="component" value="Unassembled WGS sequence"/>
</dbReference>
<keyword evidence="3" id="KW-1185">Reference proteome</keyword>
<feature type="region of interest" description="Disordered" evidence="1">
    <location>
        <begin position="627"/>
        <end position="669"/>
    </location>
</feature>
<feature type="region of interest" description="Disordered" evidence="1">
    <location>
        <begin position="342"/>
        <end position="400"/>
    </location>
</feature>
<feature type="region of interest" description="Disordered" evidence="1">
    <location>
        <begin position="754"/>
        <end position="778"/>
    </location>
</feature>
<feature type="compositionally biased region" description="Low complexity" evidence="1">
    <location>
        <begin position="493"/>
        <end position="511"/>
    </location>
</feature>
<feature type="compositionally biased region" description="Low complexity" evidence="1">
    <location>
        <begin position="159"/>
        <end position="175"/>
    </location>
</feature>
<feature type="compositionally biased region" description="Pro residues" evidence="1">
    <location>
        <begin position="55"/>
        <end position="68"/>
    </location>
</feature>
<protein>
    <submittedName>
        <fullName evidence="2">Uncharacterized protein</fullName>
    </submittedName>
</protein>
<feature type="compositionally biased region" description="Polar residues" evidence="1">
    <location>
        <begin position="242"/>
        <end position="252"/>
    </location>
</feature>
<evidence type="ECO:0000313" key="2">
    <source>
        <dbReference type="EMBL" id="KAF2460751.1"/>
    </source>
</evidence>
<sequence>MASATATTAAVPPVSDHHRQQSGGHHQPFAVSLPSPTLTNPDMILPDAYHSPSRSPSPPPSMQRPPSPSHLLRRFHSQPQLSSSFDDAQYHGQPRDEEEGDEDGRAHSYQHQPQQYRHQHQNQHHWRGRSSISPPSPFSTIREESELGSDPDDSDPEDGPLGSGRASAPGSAADSTPRGASRYRGGFAASKHDYYAPANNSSSALASSPTLRPDDEGDDDDGGDDGVGGQRHPPPAWARAQSVGSSYSNGGRSTVMAMATATVTPTMATMERRLSGGSAGSMASSVRSDEFEQHVRAWSPRFQNAGVAAKSWARGHSAGAGGGVGGRFESAGFGGVVGEGAVGGGGEGAEPVVVEDEEGKGNVRGEQGTEREGEASGDDSEGWQPSQEEEDGDDDASSSAALSRRAEIILANAKKRLNLMEGNLRGARHSLLVTPSSSLSSLKAATELSAQLAAARERDRQMYPGLGFLASRQRQLHSSPLASGSTPPGGGSTSATAGAAASPGSSGSSPGHARVFSETSLPPLPLASPVPMSSSAQLLRSSSALGGSLGPPPGAVPAGAPAAGLRSPLGPPAWRSHTSFDDYRALRQPTPELRAARSPVPVLGPLPEDEAAAAEAAAAAAEYARDDGSVSEMGGSANGEGTEGSVTTGGYRGAGSGGGELRRSASTTSDLRAQVSQLKGRISSLQQRAREDGLRRRSLQSLRTPSPFTAAEIWYGGADAYKGHQPAVAADAGLGWKMAGGSGSGGGHVHAGDLQQQGGGGRHHRASSMEYEGGGGGEVGGLTEYTESSYEDAEDGFNTEDMSAYDDDEFESVLEEAQYEDQGEVGGEEGFQDGMDGESVYEEANYYDEDNVPVAERHEDRADAFDYEHFFLHSAMGSYSGAGGAGGAAARGRRGSASSEGSTASVETTRAVSPMMRGGSGDHSTGDDDAAAAATPTNTKAFSGAVAAALAQSQATPRASLHHRNDSVDSVSTMATFATAAEGQDGSDDDEGEACAGPDTDCADDDADAAAAGGTPRARRSVAAIDSALANQAHAAGLSAHWPMPATAPLPAPLPQHHQLPLQHQHQRLHYRAERKVDSGVNFAPASAPSSPRDMLLPAAPPSSASTTPRSSLMQPPHGGAGGGKPNGAFVFPPAWPPRRRPRPASIVLSALLASSVYEADSPGGAQQQGGGAVAKPMTLGERDRERVYGLVGRLQQLCVRLQGVGEGMEAGEEGEEIRRRLDEAARVLGGGIAGGGGGRSPEMGMGNGVNGGGGLWG</sequence>
<feature type="compositionally biased region" description="Low complexity" evidence="1">
    <location>
        <begin position="556"/>
        <end position="565"/>
    </location>
</feature>
<feature type="compositionally biased region" description="Basic and acidic residues" evidence="1">
    <location>
        <begin position="359"/>
        <end position="374"/>
    </location>
</feature>
<feature type="compositionally biased region" description="Low complexity" evidence="1">
    <location>
        <begin position="1096"/>
        <end position="1118"/>
    </location>
</feature>
<feature type="region of interest" description="Disordered" evidence="1">
    <location>
        <begin position="543"/>
        <end position="576"/>
    </location>
</feature>
<feature type="compositionally biased region" description="Basic residues" evidence="1">
    <location>
        <begin position="117"/>
        <end position="128"/>
    </location>
</feature>
<feature type="compositionally biased region" description="Low complexity" evidence="1">
    <location>
        <begin position="196"/>
        <end position="209"/>
    </location>
</feature>
<evidence type="ECO:0000313" key="3">
    <source>
        <dbReference type="Proteomes" id="UP000799766"/>
    </source>
</evidence>
<proteinExistence type="predicted"/>
<feature type="compositionally biased region" description="Polar residues" evidence="1">
    <location>
        <begin position="77"/>
        <end position="86"/>
    </location>
</feature>
<feature type="compositionally biased region" description="Gly residues" evidence="1">
    <location>
        <begin position="650"/>
        <end position="659"/>
    </location>
</feature>
<feature type="compositionally biased region" description="Low complexity" evidence="1">
    <location>
        <begin position="1"/>
        <end position="14"/>
    </location>
</feature>
<feature type="region of interest" description="Disordered" evidence="1">
    <location>
        <begin position="1233"/>
        <end position="1258"/>
    </location>
</feature>
<feature type="compositionally biased region" description="Acidic residues" evidence="1">
    <location>
        <begin position="146"/>
        <end position="158"/>
    </location>
</feature>
<feature type="compositionally biased region" description="Low complexity" evidence="1">
    <location>
        <begin position="107"/>
        <end position="116"/>
    </location>
</feature>
<dbReference type="OrthoDB" id="3438840at2759"/>
<gene>
    <name evidence="2" type="ORF">BDY21DRAFT_418735</name>
</gene>
<feature type="region of interest" description="Disordered" evidence="1">
    <location>
        <begin position="882"/>
        <end position="932"/>
    </location>
</feature>
<reference evidence="2" key="1">
    <citation type="journal article" date="2020" name="Stud. Mycol.">
        <title>101 Dothideomycetes genomes: a test case for predicting lifestyles and emergence of pathogens.</title>
        <authorList>
            <person name="Haridas S."/>
            <person name="Albert R."/>
            <person name="Binder M."/>
            <person name="Bloem J."/>
            <person name="Labutti K."/>
            <person name="Salamov A."/>
            <person name="Andreopoulos B."/>
            <person name="Baker S."/>
            <person name="Barry K."/>
            <person name="Bills G."/>
            <person name="Bluhm B."/>
            <person name="Cannon C."/>
            <person name="Castanera R."/>
            <person name="Culley D."/>
            <person name="Daum C."/>
            <person name="Ezra D."/>
            <person name="Gonzalez J."/>
            <person name="Henrissat B."/>
            <person name="Kuo A."/>
            <person name="Liang C."/>
            <person name="Lipzen A."/>
            <person name="Lutzoni F."/>
            <person name="Magnuson J."/>
            <person name="Mondo S."/>
            <person name="Nolan M."/>
            <person name="Ohm R."/>
            <person name="Pangilinan J."/>
            <person name="Park H.-J."/>
            <person name="Ramirez L."/>
            <person name="Alfaro M."/>
            <person name="Sun H."/>
            <person name="Tritt A."/>
            <person name="Yoshinaga Y."/>
            <person name="Zwiers L.-H."/>
            <person name="Turgeon B."/>
            <person name="Goodwin S."/>
            <person name="Spatafora J."/>
            <person name="Crous P."/>
            <person name="Grigoriev I."/>
        </authorList>
    </citation>
    <scope>NUCLEOTIDE SEQUENCE</scope>
    <source>
        <strain evidence="2">ATCC 16933</strain>
    </source>
</reference>
<feature type="region of interest" description="Disordered" evidence="1">
    <location>
        <begin position="1082"/>
        <end position="1127"/>
    </location>
</feature>
<feature type="compositionally biased region" description="Acidic residues" evidence="1">
    <location>
        <begin position="375"/>
        <end position="396"/>
    </location>
</feature>